<evidence type="ECO:0000313" key="2">
    <source>
        <dbReference type="Proteomes" id="UP000013827"/>
    </source>
</evidence>
<dbReference type="GeneID" id="17260504"/>
<dbReference type="PaxDb" id="2903-EOD14307"/>
<dbReference type="HOGENOM" id="CLU_3072705_0_0_1"/>
<dbReference type="AlphaFoldDB" id="A0A0D3ISS2"/>
<reference evidence="1" key="2">
    <citation type="submission" date="2024-10" db="UniProtKB">
        <authorList>
            <consortium name="EnsemblProtists"/>
        </authorList>
    </citation>
    <scope>IDENTIFICATION</scope>
</reference>
<sequence>MHLEQPAWRHPPDPQRRSCCSSFGPADCWQTCTFFPRLCCGLCCAYVEGQRDN</sequence>
<protein>
    <submittedName>
        <fullName evidence="1">Uncharacterized protein</fullName>
    </submittedName>
</protein>
<evidence type="ECO:0000313" key="1">
    <source>
        <dbReference type="EnsemblProtists" id="EOD14307"/>
    </source>
</evidence>
<dbReference type="RefSeq" id="XP_005766736.1">
    <property type="nucleotide sequence ID" value="XM_005766679.1"/>
</dbReference>
<dbReference type="Proteomes" id="UP000013827">
    <property type="component" value="Unassembled WGS sequence"/>
</dbReference>
<keyword evidence="2" id="KW-1185">Reference proteome</keyword>
<accession>A0A0D3ISS2</accession>
<reference evidence="2" key="1">
    <citation type="journal article" date="2013" name="Nature">
        <title>Pan genome of the phytoplankton Emiliania underpins its global distribution.</title>
        <authorList>
            <person name="Read B.A."/>
            <person name="Kegel J."/>
            <person name="Klute M.J."/>
            <person name="Kuo A."/>
            <person name="Lefebvre S.C."/>
            <person name="Maumus F."/>
            <person name="Mayer C."/>
            <person name="Miller J."/>
            <person name="Monier A."/>
            <person name="Salamov A."/>
            <person name="Young J."/>
            <person name="Aguilar M."/>
            <person name="Claverie J.M."/>
            <person name="Frickenhaus S."/>
            <person name="Gonzalez K."/>
            <person name="Herman E.K."/>
            <person name="Lin Y.C."/>
            <person name="Napier J."/>
            <person name="Ogata H."/>
            <person name="Sarno A.F."/>
            <person name="Shmutz J."/>
            <person name="Schroeder D."/>
            <person name="de Vargas C."/>
            <person name="Verret F."/>
            <person name="von Dassow P."/>
            <person name="Valentin K."/>
            <person name="Van de Peer Y."/>
            <person name="Wheeler G."/>
            <person name="Dacks J.B."/>
            <person name="Delwiche C.F."/>
            <person name="Dyhrman S.T."/>
            <person name="Glockner G."/>
            <person name="John U."/>
            <person name="Richards T."/>
            <person name="Worden A.Z."/>
            <person name="Zhang X."/>
            <person name="Grigoriev I.V."/>
            <person name="Allen A.E."/>
            <person name="Bidle K."/>
            <person name="Borodovsky M."/>
            <person name="Bowler C."/>
            <person name="Brownlee C."/>
            <person name="Cock J.M."/>
            <person name="Elias M."/>
            <person name="Gladyshev V.N."/>
            <person name="Groth M."/>
            <person name="Guda C."/>
            <person name="Hadaegh A."/>
            <person name="Iglesias-Rodriguez M.D."/>
            <person name="Jenkins J."/>
            <person name="Jones B.M."/>
            <person name="Lawson T."/>
            <person name="Leese F."/>
            <person name="Lindquist E."/>
            <person name="Lobanov A."/>
            <person name="Lomsadze A."/>
            <person name="Malik S.B."/>
            <person name="Marsh M.E."/>
            <person name="Mackinder L."/>
            <person name="Mock T."/>
            <person name="Mueller-Roeber B."/>
            <person name="Pagarete A."/>
            <person name="Parker M."/>
            <person name="Probert I."/>
            <person name="Quesneville H."/>
            <person name="Raines C."/>
            <person name="Rensing S.A."/>
            <person name="Riano-Pachon D.M."/>
            <person name="Richier S."/>
            <person name="Rokitta S."/>
            <person name="Shiraiwa Y."/>
            <person name="Soanes D.M."/>
            <person name="van der Giezen M."/>
            <person name="Wahlund T.M."/>
            <person name="Williams B."/>
            <person name="Wilson W."/>
            <person name="Wolfe G."/>
            <person name="Wurch L.L."/>
        </authorList>
    </citation>
    <scope>NUCLEOTIDE SEQUENCE</scope>
</reference>
<name>A0A0D3ISS2_EMIH1</name>
<organism evidence="1 2">
    <name type="scientific">Emiliania huxleyi (strain CCMP1516)</name>
    <dbReference type="NCBI Taxonomy" id="280463"/>
    <lineage>
        <taxon>Eukaryota</taxon>
        <taxon>Haptista</taxon>
        <taxon>Haptophyta</taxon>
        <taxon>Prymnesiophyceae</taxon>
        <taxon>Isochrysidales</taxon>
        <taxon>Noelaerhabdaceae</taxon>
        <taxon>Emiliania</taxon>
    </lineage>
</organism>
<dbReference type="KEGG" id="ehx:EMIHUDRAFT_211688"/>
<dbReference type="EnsemblProtists" id="EOD14307">
    <property type="protein sequence ID" value="EOD14307"/>
    <property type="gene ID" value="EMIHUDRAFT_211688"/>
</dbReference>
<proteinExistence type="predicted"/>